<dbReference type="GeneID" id="25366102"/>
<proteinExistence type="predicted"/>
<protein>
    <submittedName>
        <fullName evidence="1">Uncharacterized protein</fullName>
    </submittedName>
</protein>
<evidence type="ECO:0000313" key="2">
    <source>
        <dbReference type="Proteomes" id="UP000030641"/>
    </source>
</evidence>
<sequence>MSITSKTGRMVYVIQSYVCCAPHACALCNSLIRLHNLLRSADAETIPLYDLLCNYVDSSY</sequence>
<name>A0A074YGT2_AURSE</name>
<dbReference type="InParanoid" id="A0A074YGT2"/>
<dbReference type="EMBL" id="KL584755">
    <property type="protein sequence ID" value="KEQ97023.1"/>
    <property type="molecule type" value="Genomic_DNA"/>
</dbReference>
<dbReference type="HOGENOM" id="CLU_2941338_0_0_1"/>
<dbReference type="Proteomes" id="UP000030641">
    <property type="component" value="Unassembled WGS sequence"/>
</dbReference>
<dbReference type="AlphaFoldDB" id="A0A074YGT2"/>
<keyword evidence="2" id="KW-1185">Reference proteome</keyword>
<evidence type="ECO:0000313" key="1">
    <source>
        <dbReference type="EMBL" id="KEQ97023.1"/>
    </source>
</evidence>
<accession>A0A074YGT2</accession>
<gene>
    <name evidence="1" type="ORF">AUEXF2481DRAFT_38422</name>
</gene>
<organism evidence="1 2">
    <name type="scientific">Aureobasidium subglaciale (strain EXF-2481)</name>
    <name type="common">Aureobasidium pullulans var. subglaciale</name>
    <dbReference type="NCBI Taxonomy" id="1043005"/>
    <lineage>
        <taxon>Eukaryota</taxon>
        <taxon>Fungi</taxon>
        <taxon>Dikarya</taxon>
        <taxon>Ascomycota</taxon>
        <taxon>Pezizomycotina</taxon>
        <taxon>Dothideomycetes</taxon>
        <taxon>Dothideomycetidae</taxon>
        <taxon>Dothideales</taxon>
        <taxon>Saccotheciaceae</taxon>
        <taxon>Aureobasidium</taxon>
    </lineage>
</organism>
<dbReference type="RefSeq" id="XP_013345421.1">
    <property type="nucleotide sequence ID" value="XM_013489967.1"/>
</dbReference>
<reference evidence="1 2" key="1">
    <citation type="journal article" date="2014" name="BMC Genomics">
        <title>Genome sequencing of four Aureobasidium pullulans varieties: biotechnological potential, stress tolerance, and description of new species.</title>
        <authorList>
            <person name="Gostin Ar C."/>
            <person name="Ohm R.A."/>
            <person name="Kogej T."/>
            <person name="Sonjak S."/>
            <person name="Turk M."/>
            <person name="Zajc J."/>
            <person name="Zalar P."/>
            <person name="Grube M."/>
            <person name="Sun H."/>
            <person name="Han J."/>
            <person name="Sharma A."/>
            <person name="Chiniquy J."/>
            <person name="Ngan C.Y."/>
            <person name="Lipzen A."/>
            <person name="Barry K."/>
            <person name="Grigoriev I.V."/>
            <person name="Gunde-Cimerman N."/>
        </authorList>
    </citation>
    <scope>NUCLEOTIDE SEQUENCE [LARGE SCALE GENOMIC DNA]</scope>
    <source>
        <strain evidence="1 2">EXF-2481</strain>
    </source>
</reference>